<proteinExistence type="predicted"/>
<feature type="chain" id="PRO_5020704759" evidence="1">
    <location>
        <begin position="18"/>
        <end position="157"/>
    </location>
</feature>
<keyword evidence="1" id="KW-0732">Signal</keyword>
<gene>
    <name evidence="2" type="ORF">AA0113_g5896</name>
</gene>
<sequence length="157" mass="17471">MCFAILLSALIICLAWAIQHKLYALLQFVANLFELLGALLEGIAKLLMKICGITINVARAALLSPQVALFTNYTNATIRNIMSIPAWSTKLLFSNYIQMLNDQPNVPSQHKEMEHAATSAAQKVLTQCHGRTREQKRCKNRKLLLEGGQYDCGKHSG</sequence>
<organism evidence="2 3">
    <name type="scientific">Alternaria arborescens</name>
    <dbReference type="NCBI Taxonomy" id="156630"/>
    <lineage>
        <taxon>Eukaryota</taxon>
        <taxon>Fungi</taxon>
        <taxon>Dikarya</taxon>
        <taxon>Ascomycota</taxon>
        <taxon>Pezizomycotina</taxon>
        <taxon>Dothideomycetes</taxon>
        <taxon>Pleosporomycetidae</taxon>
        <taxon>Pleosporales</taxon>
        <taxon>Pleosporineae</taxon>
        <taxon>Pleosporaceae</taxon>
        <taxon>Alternaria</taxon>
        <taxon>Alternaria sect. Alternaria</taxon>
    </lineage>
</organism>
<evidence type="ECO:0000313" key="2">
    <source>
        <dbReference type="EMBL" id="RYO64728.1"/>
    </source>
</evidence>
<dbReference type="AlphaFoldDB" id="A0A4V1X5Z7"/>
<dbReference type="EMBL" id="PEJP01000020">
    <property type="protein sequence ID" value="RYO64728.1"/>
    <property type="molecule type" value="Genomic_DNA"/>
</dbReference>
<feature type="signal peptide" evidence="1">
    <location>
        <begin position="1"/>
        <end position="17"/>
    </location>
</feature>
<name>A0A4V1X5Z7_9PLEO</name>
<protein>
    <submittedName>
        <fullName evidence="2">Uncharacterized protein</fullName>
    </submittedName>
</protein>
<comment type="caution">
    <text evidence="2">The sequence shown here is derived from an EMBL/GenBank/DDBJ whole genome shotgun (WGS) entry which is preliminary data.</text>
</comment>
<accession>A0A4V1X5Z7</accession>
<reference evidence="3" key="1">
    <citation type="journal article" date="2019" name="bioRxiv">
        <title>Genomics, evolutionary history and diagnostics of the Alternaria alternata species group including apple and Asian pear pathotypes.</title>
        <authorList>
            <person name="Armitage A.D."/>
            <person name="Cockerton H.M."/>
            <person name="Sreenivasaprasad S."/>
            <person name="Woodhall J.W."/>
            <person name="Lane C.R."/>
            <person name="Harrison R.J."/>
            <person name="Clarkson J.P."/>
        </authorList>
    </citation>
    <scope>NUCLEOTIDE SEQUENCE [LARGE SCALE GENOMIC DNA]</scope>
    <source>
        <strain evidence="3">RGR 97.0016</strain>
    </source>
</reference>
<evidence type="ECO:0000256" key="1">
    <source>
        <dbReference type="SAM" id="SignalP"/>
    </source>
</evidence>
<keyword evidence="3" id="KW-1185">Reference proteome</keyword>
<evidence type="ECO:0000313" key="3">
    <source>
        <dbReference type="Proteomes" id="UP000293823"/>
    </source>
</evidence>
<dbReference type="Proteomes" id="UP000293823">
    <property type="component" value="Unassembled WGS sequence"/>
</dbReference>